<evidence type="ECO:0000313" key="1">
    <source>
        <dbReference type="EMBL" id="ATZ58418.1"/>
    </source>
</evidence>
<reference evidence="1" key="4">
    <citation type="submission" date="2017-12" db="EMBL/GenBank/DDBJ databases">
        <authorList>
            <person name="van Kan J."/>
        </authorList>
    </citation>
    <scope>NUCLEOTIDE SEQUENCE</scope>
    <source>
        <strain evidence="1">B05.10</strain>
    </source>
</reference>
<organism evidence="1 2">
    <name type="scientific">Botryotinia fuckeliana (strain B05.10)</name>
    <name type="common">Noble rot fungus</name>
    <name type="synonym">Botrytis cinerea</name>
    <dbReference type="NCBI Taxonomy" id="332648"/>
    <lineage>
        <taxon>Eukaryota</taxon>
        <taxon>Fungi</taxon>
        <taxon>Dikarya</taxon>
        <taxon>Ascomycota</taxon>
        <taxon>Pezizomycotina</taxon>
        <taxon>Leotiomycetes</taxon>
        <taxon>Helotiales</taxon>
        <taxon>Sclerotiniaceae</taxon>
        <taxon>Botrytis</taxon>
    </lineage>
</organism>
<dbReference type="EMBL" id="CP009820">
    <property type="protein sequence ID" value="ATZ58418.1"/>
    <property type="molecule type" value="Genomic_DNA"/>
</dbReference>
<reference evidence="1 2" key="3">
    <citation type="journal article" date="2017" name="Mol. Plant Pathol.">
        <title>A gapless genome sequence of the fungus Botrytis cinerea.</title>
        <authorList>
            <person name="Van Kan J.A."/>
            <person name="Stassen J.H."/>
            <person name="Mosbach A."/>
            <person name="Van Der Lee T.A."/>
            <person name="Faino L."/>
            <person name="Farmer A.D."/>
            <person name="Papasotiriou D.G."/>
            <person name="Zhou S."/>
            <person name="Seidl M.F."/>
            <person name="Cottam E."/>
            <person name="Edel D."/>
            <person name="Hahn M."/>
            <person name="Schwartz D.C."/>
            <person name="Dietrich R.A."/>
            <person name="Widdison S."/>
            <person name="Scalliet G."/>
        </authorList>
    </citation>
    <scope>NUCLEOTIDE SEQUENCE [LARGE SCALE GENOMIC DNA]</scope>
    <source>
        <strain evidence="1 2">B05.10</strain>
    </source>
</reference>
<reference evidence="1 2" key="2">
    <citation type="journal article" date="2012" name="Eukaryot. Cell">
        <title>Genome update of Botrytis cinerea strains B05.10 and T4.</title>
        <authorList>
            <person name="Staats M."/>
            <person name="van Kan J.A."/>
        </authorList>
    </citation>
    <scope>NUCLEOTIDE SEQUENCE [LARGE SCALE GENOMIC DNA]</scope>
    <source>
        <strain evidence="1 2">B05.10</strain>
    </source>
</reference>
<protein>
    <submittedName>
        <fullName evidence="1">Uncharacterized protein</fullName>
    </submittedName>
</protein>
<proteinExistence type="predicted"/>
<gene>
    <name evidence="1" type="ORF">BCIN_16g02070</name>
</gene>
<dbReference type="AlphaFoldDB" id="A0A384K6H6"/>
<keyword evidence="2" id="KW-1185">Reference proteome</keyword>
<dbReference type="Proteomes" id="UP000001798">
    <property type="component" value="Chromosome 16"/>
</dbReference>
<dbReference type="EMBL" id="CP009820">
    <property type="protein sequence ID" value="ATZ58417.1"/>
    <property type="molecule type" value="Genomic_DNA"/>
</dbReference>
<name>A0A384K6H6_BOTFB</name>
<sequence>MQDTSILRVSGGPRMHS</sequence>
<dbReference type="VEuPathDB" id="FungiDB:Bcin16g02070"/>
<evidence type="ECO:0000313" key="2">
    <source>
        <dbReference type="Proteomes" id="UP000001798"/>
    </source>
</evidence>
<reference evidence="1 2" key="1">
    <citation type="journal article" date="2011" name="PLoS Genet.">
        <title>Genomic analysis of the necrotrophic fungal pathogens Sclerotinia sclerotiorum and Botrytis cinerea.</title>
        <authorList>
            <person name="Amselem J."/>
            <person name="Cuomo C.A."/>
            <person name="van Kan J.A."/>
            <person name="Viaud M."/>
            <person name="Benito E.P."/>
            <person name="Couloux A."/>
            <person name="Coutinho P.M."/>
            <person name="de Vries R.P."/>
            <person name="Dyer P.S."/>
            <person name="Fillinger S."/>
            <person name="Fournier E."/>
            <person name="Gout L."/>
            <person name="Hahn M."/>
            <person name="Kohn L."/>
            <person name="Lapalu N."/>
            <person name="Plummer K.M."/>
            <person name="Pradier J.M."/>
            <person name="Quevillon E."/>
            <person name="Sharon A."/>
            <person name="Simon A."/>
            <person name="ten Have A."/>
            <person name="Tudzynski B."/>
            <person name="Tudzynski P."/>
            <person name="Wincker P."/>
            <person name="Andrew M."/>
            <person name="Anthouard V."/>
            <person name="Beever R.E."/>
            <person name="Beffa R."/>
            <person name="Benoit I."/>
            <person name="Bouzid O."/>
            <person name="Brault B."/>
            <person name="Chen Z."/>
            <person name="Choquer M."/>
            <person name="Collemare J."/>
            <person name="Cotton P."/>
            <person name="Danchin E.G."/>
            <person name="Da Silva C."/>
            <person name="Gautier A."/>
            <person name="Giraud C."/>
            <person name="Giraud T."/>
            <person name="Gonzalez C."/>
            <person name="Grossetete S."/>
            <person name="Guldener U."/>
            <person name="Henrissat B."/>
            <person name="Howlett B.J."/>
            <person name="Kodira C."/>
            <person name="Kretschmer M."/>
            <person name="Lappartient A."/>
            <person name="Leroch M."/>
            <person name="Levis C."/>
            <person name="Mauceli E."/>
            <person name="Neuveglise C."/>
            <person name="Oeser B."/>
            <person name="Pearson M."/>
            <person name="Poulain J."/>
            <person name="Poussereau N."/>
            <person name="Quesneville H."/>
            <person name="Rascle C."/>
            <person name="Schumacher J."/>
            <person name="Segurens B."/>
            <person name="Sexton A."/>
            <person name="Silva E."/>
            <person name="Sirven C."/>
            <person name="Soanes D.M."/>
            <person name="Talbot N.J."/>
            <person name="Templeton M."/>
            <person name="Yandava C."/>
            <person name="Yarden O."/>
            <person name="Zeng Q."/>
            <person name="Rollins J.A."/>
            <person name="Lebrun M.H."/>
            <person name="Dickman M."/>
        </authorList>
    </citation>
    <scope>NUCLEOTIDE SEQUENCE [LARGE SCALE GENOMIC DNA]</scope>
    <source>
        <strain evidence="1 2">B05.10</strain>
    </source>
</reference>
<accession>A0A384K6H6</accession>